<gene>
    <name evidence="7" type="ORF">SADUNF_Sadunf10G0155100</name>
</gene>
<sequence>MDPTVESGGMQGDEVLGWGKSLPVPSVQEMVREDSQCVPERYIQEHKDRPVENEMCPTSIEIPVINFSLLVNGDDDERKKLHIACKEWGFFQITNHDVSEEVIKQMKAAVAAFFELPLEEKRKYAMAANDIHGYGQGYVVSEHQKLDWCDMMFLMTFPPKYKKMKYWPVMIPGFKEAVEQYSTEILKLAEEIFANISLLMGMDKDALKRLHGEMMKQGIRMNYYPNCSRPELVLGVSPHSDASSITLLIQDDDITGLQIRHEEGWVPVKPIPNAIVINIGDVIEGWSNGVYKSIEHRAVTNVTAARMSIATFVIPDDDVELGPVETMADDYNRPKMYKAIKYVDYLRHTLSNKMDGKANTELLKVKIESS</sequence>
<dbReference type="Pfam" id="PF14226">
    <property type="entry name" value="DIOX_N"/>
    <property type="match status" value="1"/>
</dbReference>
<comment type="caution">
    <text evidence="7">The sequence shown here is derived from an EMBL/GenBank/DDBJ whole genome shotgun (WGS) entry which is preliminary data.</text>
</comment>
<keyword evidence="2 5" id="KW-0479">Metal-binding</keyword>
<evidence type="ECO:0000256" key="3">
    <source>
        <dbReference type="ARBA" id="ARBA00022896"/>
    </source>
</evidence>
<dbReference type="InterPro" id="IPR005123">
    <property type="entry name" value="Oxoglu/Fe-dep_dioxygenase_dom"/>
</dbReference>
<evidence type="ECO:0000259" key="6">
    <source>
        <dbReference type="PROSITE" id="PS51471"/>
    </source>
</evidence>
<feature type="domain" description="Fe2OG dioxygenase" evidence="6">
    <location>
        <begin position="215"/>
        <end position="315"/>
    </location>
</feature>
<dbReference type="InterPro" id="IPR026992">
    <property type="entry name" value="DIOX_N"/>
</dbReference>
<dbReference type="EMBL" id="JADGMS010000010">
    <property type="protein sequence ID" value="KAF9674709.1"/>
    <property type="molecule type" value="Genomic_DNA"/>
</dbReference>
<name>A0A835JU43_9ROSI</name>
<dbReference type="GO" id="GO:0031418">
    <property type="term" value="F:L-ascorbic acid binding"/>
    <property type="evidence" value="ECO:0007669"/>
    <property type="project" value="UniProtKB-KW"/>
</dbReference>
<evidence type="ECO:0000313" key="7">
    <source>
        <dbReference type="EMBL" id="KAF9674709.1"/>
    </source>
</evidence>
<organism evidence="7 8">
    <name type="scientific">Salix dunnii</name>
    <dbReference type="NCBI Taxonomy" id="1413687"/>
    <lineage>
        <taxon>Eukaryota</taxon>
        <taxon>Viridiplantae</taxon>
        <taxon>Streptophyta</taxon>
        <taxon>Embryophyta</taxon>
        <taxon>Tracheophyta</taxon>
        <taxon>Spermatophyta</taxon>
        <taxon>Magnoliopsida</taxon>
        <taxon>eudicotyledons</taxon>
        <taxon>Gunneridae</taxon>
        <taxon>Pentapetalae</taxon>
        <taxon>rosids</taxon>
        <taxon>fabids</taxon>
        <taxon>Malpighiales</taxon>
        <taxon>Salicaceae</taxon>
        <taxon>Saliceae</taxon>
        <taxon>Salix</taxon>
    </lineage>
</organism>
<protein>
    <recommendedName>
        <fullName evidence="6">Fe2OG dioxygenase domain-containing protein</fullName>
    </recommendedName>
</protein>
<evidence type="ECO:0000256" key="5">
    <source>
        <dbReference type="RuleBase" id="RU003682"/>
    </source>
</evidence>
<evidence type="ECO:0000256" key="1">
    <source>
        <dbReference type="ARBA" id="ARBA00008056"/>
    </source>
</evidence>
<dbReference type="InterPro" id="IPR050295">
    <property type="entry name" value="Plant_2OG-oxidoreductases"/>
</dbReference>
<accession>A0A835JU43</accession>
<dbReference type="OrthoDB" id="288590at2759"/>
<dbReference type="InterPro" id="IPR027443">
    <property type="entry name" value="IPNS-like_sf"/>
</dbReference>
<keyword evidence="3" id="KW-0847">Vitamin C</keyword>
<dbReference type="PANTHER" id="PTHR47991">
    <property type="entry name" value="OXOGLUTARATE/IRON-DEPENDENT DIOXYGENASE"/>
    <property type="match status" value="1"/>
</dbReference>
<evidence type="ECO:0000256" key="2">
    <source>
        <dbReference type="ARBA" id="ARBA00022723"/>
    </source>
</evidence>
<proteinExistence type="inferred from homology"/>
<keyword evidence="5" id="KW-0560">Oxidoreductase</keyword>
<keyword evidence="8" id="KW-1185">Reference proteome</keyword>
<dbReference type="SUPFAM" id="SSF51197">
    <property type="entry name" value="Clavaminate synthase-like"/>
    <property type="match status" value="1"/>
</dbReference>
<dbReference type="GO" id="GO:0046872">
    <property type="term" value="F:metal ion binding"/>
    <property type="evidence" value="ECO:0007669"/>
    <property type="project" value="UniProtKB-KW"/>
</dbReference>
<evidence type="ECO:0000256" key="4">
    <source>
        <dbReference type="ARBA" id="ARBA00023004"/>
    </source>
</evidence>
<dbReference type="Gene3D" id="2.60.120.330">
    <property type="entry name" value="B-lactam Antibiotic, Isopenicillin N Synthase, Chain"/>
    <property type="match status" value="1"/>
</dbReference>
<dbReference type="Pfam" id="PF03171">
    <property type="entry name" value="2OG-FeII_Oxy"/>
    <property type="match status" value="1"/>
</dbReference>
<keyword evidence="4 5" id="KW-0408">Iron</keyword>
<evidence type="ECO:0000313" key="8">
    <source>
        <dbReference type="Proteomes" id="UP000657918"/>
    </source>
</evidence>
<reference evidence="7 8" key="1">
    <citation type="submission" date="2020-10" db="EMBL/GenBank/DDBJ databases">
        <title>Plant Genome Project.</title>
        <authorList>
            <person name="Zhang R.-G."/>
        </authorList>
    </citation>
    <scope>NUCLEOTIDE SEQUENCE [LARGE SCALE GENOMIC DNA]</scope>
    <source>
        <strain evidence="7">FAFU-HL-1</strain>
        <tissue evidence="7">Leaf</tissue>
    </source>
</reference>
<dbReference type="Proteomes" id="UP000657918">
    <property type="component" value="Unassembled WGS sequence"/>
</dbReference>
<dbReference type="GO" id="GO:0016491">
    <property type="term" value="F:oxidoreductase activity"/>
    <property type="evidence" value="ECO:0007669"/>
    <property type="project" value="UniProtKB-KW"/>
</dbReference>
<comment type="similarity">
    <text evidence="1 5">Belongs to the iron/ascorbate-dependent oxidoreductase family.</text>
</comment>
<dbReference type="FunFam" id="2.60.120.330:FF:000079">
    <property type="entry name" value="Protein SRG1"/>
    <property type="match status" value="1"/>
</dbReference>
<dbReference type="InterPro" id="IPR044861">
    <property type="entry name" value="IPNS-like_FE2OG_OXY"/>
</dbReference>
<dbReference type="PROSITE" id="PS51471">
    <property type="entry name" value="FE2OG_OXY"/>
    <property type="match status" value="1"/>
</dbReference>
<dbReference type="AlphaFoldDB" id="A0A835JU43"/>